<feature type="coiled-coil region" evidence="1">
    <location>
        <begin position="69"/>
        <end position="103"/>
    </location>
</feature>
<organism evidence="2">
    <name type="scientific">marine metagenome</name>
    <dbReference type="NCBI Taxonomy" id="408172"/>
    <lineage>
        <taxon>unclassified sequences</taxon>
        <taxon>metagenomes</taxon>
        <taxon>ecological metagenomes</taxon>
    </lineage>
</organism>
<name>A0A382P1U7_9ZZZZ</name>
<gene>
    <name evidence="2" type="ORF">METZ01_LOCUS320213</name>
</gene>
<proteinExistence type="predicted"/>
<reference evidence="2" key="1">
    <citation type="submission" date="2018-05" db="EMBL/GenBank/DDBJ databases">
        <authorList>
            <person name="Lanie J.A."/>
            <person name="Ng W.-L."/>
            <person name="Kazmierczak K.M."/>
            <person name="Andrzejewski T.M."/>
            <person name="Davidsen T.M."/>
            <person name="Wayne K.J."/>
            <person name="Tettelin H."/>
            <person name="Glass J.I."/>
            <person name="Rusch D."/>
            <person name="Podicherti R."/>
            <person name="Tsui H.-C.T."/>
            <person name="Winkler M.E."/>
        </authorList>
    </citation>
    <scope>NUCLEOTIDE SEQUENCE</scope>
</reference>
<dbReference type="AlphaFoldDB" id="A0A382P1U7"/>
<sequence length="111" mass="13015">MNPINTILELEAENHILQIQNDELRSNIQDEDRMHEHLLKAQNDMDQYYQEKLSVYGDINVGDVNEETLAQAKTENKNLLQELQECQESIVRLQGKRQNMEYQVSVLEQSV</sequence>
<protein>
    <submittedName>
        <fullName evidence="2">Uncharacterized protein</fullName>
    </submittedName>
</protein>
<evidence type="ECO:0000313" key="2">
    <source>
        <dbReference type="EMBL" id="SVC67359.1"/>
    </source>
</evidence>
<dbReference type="EMBL" id="UINC01104312">
    <property type="protein sequence ID" value="SVC67359.1"/>
    <property type="molecule type" value="Genomic_DNA"/>
</dbReference>
<keyword evidence="1" id="KW-0175">Coiled coil</keyword>
<evidence type="ECO:0000256" key="1">
    <source>
        <dbReference type="SAM" id="Coils"/>
    </source>
</evidence>
<accession>A0A382P1U7</accession>